<dbReference type="STRING" id="1219011.GCA_001895045_01002"/>
<evidence type="ECO:0000256" key="4">
    <source>
        <dbReference type="ARBA" id="ARBA00023136"/>
    </source>
</evidence>
<keyword evidence="4 5" id="KW-0472">Membrane</keyword>
<reference evidence="7 8" key="1">
    <citation type="submission" date="2018-06" db="EMBL/GenBank/DDBJ databases">
        <authorList>
            <consortium name="Pathogen Informatics"/>
            <person name="Doyle S."/>
        </authorList>
    </citation>
    <scope>NUCLEOTIDE SEQUENCE [LARGE SCALE GENOMIC DNA]</scope>
    <source>
        <strain evidence="7 8">NCTC10994</strain>
    </source>
</reference>
<dbReference type="InterPro" id="IPR036259">
    <property type="entry name" value="MFS_trans_sf"/>
</dbReference>
<feature type="transmembrane region" description="Helical" evidence="5">
    <location>
        <begin position="366"/>
        <end position="384"/>
    </location>
</feature>
<evidence type="ECO:0000256" key="1">
    <source>
        <dbReference type="ARBA" id="ARBA00004651"/>
    </source>
</evidence>
<evidence type="ECO:0000259" key="6">
    <source>
        <dbReference type="PROSITE" id="PS50850"/>
    </source>
</evidence>
<feature type="transmembrane region" description="Helical" evidence="5">
    <location>
        <begin position="272"/>
        <end position="293"/>
    </location>
</feature>
<dbReference type="EMBL" id="LS483468">
    <property type="protein sequence ID" value="SQI28407.1"/>
    <property type="molecule type" value="Genomic_DNA"/>
</dbReference>
<dbReference type="InterPro" id="IPR020846">
    <property type="entry name" value="MFS_dom"/>
</dbReference>
<keyword evidence="3 5" id="KW-1133">Transmembrane helix</keyword>
<dbReference type="InterPro" id="IPR052714">
    <property type="entry name" value="MFS_Exporter"/>
</dbReference>
<feature type="transmembrane region" description="Helical" evidence="5">
    <location>
        <begin position="148"/>
        <end position="171"/>
    </location>
</feature>
<dbReference type="Gene3D" id="1.20.1250.20">
    <property type="entry name" value="MFS general substrate transporter like domains"/>
    <property type="match status" value="1"/>
</dbReference>
<evidence type="ECO:0000313" key="8">
    <source>
        <dbReference type="Proteomes" id="UP000249091"/>
    </source>
</evidence>
<dbReference type="KEGG" id="rcr:NCTC10994_00151"/>
<organism evidence="7 8">
    <name type="scientific">Rhodococcus coprophilus</name>
    <dbReference type="NCBI Taxonomy" id="38310"/>
    <lineage>
        <taxon>Bacteria</taxon>
        <taxon>Bacillati</taxon>
        <taxon>Actinomycetota</taxon>
        <taxon>Actinomycetes</taxon>
        <taxon>Mycobacteriales</taxon>
        <taxon>Nocardiaceae</taxon>
        <taxon>Rhodococcus</taxon>
    </lineage>
</organism>
<evidence type="ECO:0000256" key="2">
    <source>
        <dbReference type="ARBA" id="ARBA00022692"/>
    </source>
</evidence>
<feature type="transmembrane region" description="Helical" evidence="5">
    <location>
        <begin position="339"/>
        <end position="360"/>
    </location>
</feature>
<feature type="transmembrane region" description="Helical" evidence="5">
    <location>
        <begin position="58"/>
        <end position="77"/>
    </location>
</feature>
<comment type="subcellular location">
    <subcellularLocation>
        <location evidence="1">Cell membrane</location>
        <topology evidence="1">Multi-pass membrane protein</topology>
    </subcellularLocation>
</comment>
<feature type="transmembrane region" description="Helical" evidence="5">
    <location>
        <begin position="177"/>
        <end position="197"/>
    </location>
</feature>
<dbReference type="PANTHER" id="PTHR23531:SF1">
    <property type="entry name" value="QUINOLENE RESISTANCE PROTEIN NORA"/>
    <property type="match status" value="1"/>
</dbReference>
<dbReference type="Proteomes" id="UP000249091">
    <property type="component" value="Chromosome 1"/>
</dbReference>
<feature type="transmembrane region" description="Helical" evidence="5">
    <location>
        <begin position="113"/>
        <end position="136"/>
    </location>
</feature>
<evidence type="ECO:0000256" key="5">
    <source>
        <dbReference type="SAM" id="Phobius"/>
    </source>
</evidence>
<dbReference type="Pfam" id="PF07690">
    <property type="entry name" value="MFS_1"/>
    <property type="match status" value="1"/>
</dbReference>
<gene>
    <name evidence="7" type="ORF">NCTC10994_00151</name>
</gene>
<dbReference type="PANTHER" id="PTHR23531">
    <property type="entry name" value="QUINOLENE RESISTANCE PROTEIN NORA"/>
    <property type="match status" value="1"/>
</dbReference>
<name>A0A2X4TLK0_9NOCA</name>
<protein>
    <submittedName>
        <fullName evidence="7">MFS transporter</fullName>
    </submittedName>
</protein>
<dbReference type="GO" id="GO:0005886">
    <property type="term" value="C:plasma membrane"/>
    <property type="evidence" value="ECO:0007669"/>
    <property type="project" value="UniProtKB-SubCell"/>
</dbReference>
<dbReference type="GO" id="GO:0022857">
    <property type="term" value="F:transmembrane transporter activity"/>
    <property type="evidence" value="ECO:0007669"/>
    <property type="project" value="InterPro"/>
</dbReference>
<evidence type="ECO:0000313" key="7">
    <source>
        <dbReference type="EMBL" id="SQI28407.1"/>
    </source>
</evidence>
<dbReference type="InterPro" id="IPR011701">
    <property type="entry name" value="MFS"/>
</dbReference>
<feature type="transmembrane region" description="Helical" evidence="5">
    <location>
        <begin position="209"/>
        <end position="230"/>
    </location>
</feature>
<dbReference type="AlphaFoldDB" id="A0A2X4TLK0"/>
<accession>A0A2X4TLK0</accession>
<dbReference type="SUPFAM" id="SSF103473">
    <property type="entry name" value="MFS general substrate transporter"/>
    <property type="match status" value="1"/>
</dbReference>
<evidence type="ECO:0000256" key="3">
    <source>
        <dbReference type="ARBA" id="ARBA00022989"/>
    </source>
</evidence>
<keyword evidence="8" id="KW-1185">Reference proteome</keyword>
<feature type="domain" description="Major facilitator superfamily (MFS) profile" evidence="6">
    <location>
        <begin position="176"/>
        <end position="405"/>
    </location>
</feature>
<feature type="transmembrane region" description="Helical" evidence="5">
    <location>
        <begin position="236"/>
        <end position="260"/>
    </location>
</feature>
<sequence>MSSGCCDVADPEVTDDPRLFGVRGLVAAWSTSAAAFAGFSLLLPVVPWAIAEEGGSDTVAGSVTAVFMFTTVLTQIAMPRLLRRFGHRATLVAGCLFLGPPSLLFLVSMEPAAALGISAIRGIGFGMITVASAALVGELAPARLLGRATGMLGIAIASSQMIGLPTGLAIAERFSTTPVFVLGAILSSAGLIAAARLPRLETRTGPPPARMPFVLLLLPTVSVGAGAIAYGGLTSLLAIAVADLPVAAALAVLSGSTLIGRFGAGAIADRLGAGRMLPVGLGLAALAMVPFALVADGRAGAVVLIGAAVCFGLGFGVVQNEALLIAFRRAGSEHIGSASAAWNIGFDAGTGAGSFALGAIAASAGYPTAFTVAAVLVPVLPLLARLAGPSERPGVAQSAERPGAD</sequence>
<feature type="transmembrane region" description="Helical" evidence="5">
    <location>
        <begin position="89"/>
        <end position="107"/>
    </location>
</feature>
<dbReference type="PROSITE" id="PS50850">
    <property type="entry name" value="MFS"/>
    <property type="match status" value="1"/>
</dbReference>
<feature type="transmembrane region" description="Helical" evidence="5">
    <location>
        <begin position="299"/>
        <end position="318"/>
    </location>
</feature>
<proteinExistence type="predicted"/>
<feature type="transmembrane region" description="Helical" evidence="5">
    <location>
        <begin position="26"/>
        <end position="46"/>
    </location>
</feature>
<keyword evidence="2 5" id="KW-0812">Transmembrane</keyword>